<evidence type="ECO:0000256" key="1">
    <source>
        <dbReference type="ARBA" id="ARBA00023125"/>
    </source>
</evidence>
<dbReference type="PANTHER" id="PTHR46558:SF4">
    <property type="entry name" value="DNA-BIDING PHAGE PROTEIN"/>
    <property type="match status" value="1"/>
</dbReference>
<dbReference type="Gene3D" id="1.10.260.40">
    <property type="entry name" value="lambda repressor-like DNA-binding domains"/>
    <property type="match status" value="1"/>
</dbReference>
<dbReference type="RefSeq" id="WP_004466563.1">
    <property type="nucleotide sequence ID" value="NZ_CABKOL010000104.1"/>
</dbReference>
<keyword evidence="1" id="KW-0238">DNA-binding</keyword>
<sequence>MFYQKLKLLRKKYQYTQEDLAKALNYTQGAINSWEHNISRPPLEIICQINRIFKVSTDYLICKPESITLNSKKIRQRKHKS</sequence>
<evidence type="ECO:0000313" key="4">
    <source>
        <dbReference type="Proteomes" id="UP000465035"/>
    </source>
</evidence>
<name>A0A6P1E695_LENHI</name>
<evidence type="ECO:0000313" key="3">
    <source>
        <dbReference type="EMBL" id="QHB52807.1"/>
    </source>
</evidence>
<dbReference type="CDD" id="cd00093">
    <property type="entry name" value="HTH_XRE"/>
    <property type="match status" value="1"/>
</dbReference>
<feature type="domain" description="HTH cro/C1-type" evidence="2">
    <location>
        <begin position="6"/>
        <end position="60"/>
    </location>
</feature>
<organism evidence="3 4">
    <name type="scientific">Lentilactobacillus hilgardii</name>
    <name type="common">Lactobacillus hilgardii</name>
    <dbReference type="NCBI Taxonomy" id="1588"/>
    <lineage>
        <taxon>Bacteria</taxon>
        <taxon>Bacillati</taxon>
        <taxon>Bacillota</taxon>
        <taxon>Bacilli</taxon>
        <taxon>Lactobacillales</taxon>
        <taxon>Lactobacillaceae</taxon>
        <taxon>Lentilactobacillus</taxon>
    </lineage>
</organism>
<gene>
    <name evidence="3" type="ORF">GQR93_11695</name>
</gene>
<protein>
    <submittedName>
        <fullName evidence="3">Helix-turn-helix domain-containing protein</fullName>
    </submittedName>
</protein>
<reference evidence="3 4" key="1">
    <citation type="submission" date="2019-12" db="EMBL/GenBank/DDBJ databases">
        <title>Lactobacillus hilgardii FLUB.</title>
        <authorList>
            <person name="Gustaw K."/>
        </authorList>
    </citation>
    <scope>NUCLEOTIDE SEQUENCE [LARGE SCALE GENOMIC DNA]</scope>
    <source>
        <strain evidence="3 4">FLUB</strain>
    </source>
</reference>
<dbReference type="EMBL" id="CP047121">
    <property type="protein sequence ID" value="QHB52807.1"/>
    <property type="molecule type" value="Genomic_DNA"/>
</dbReference>
<dbReference type="SMART" id="SM00530">
    <property type="entry name" value="HTH_XRE"/>
    <property type="match status" value="1"/>
</dbReference>
<dbReference type="Pfam" id="PF01381">
    <property type="entry name" value="HTH_3"/>
    <property type="match status" value="1"/>
</dbReference>
<dbReference type="InterPro" id="IPR001387">
    <property type="entry name" value="Cro/C1-type_HTH"/>
</dbReference>
<dbReference type="AlphaFoldDB" id="A0A6P1E695"/>
<dbReference type="SUPFAM" id="SSF47413">
    <property type="entry name" value="lambda repressor-like DNA-binding domains"/>
    <property type="match status" value="1"/>
</dbReference>
<dbReference type="GO" id="GO:0003677">
    <property type="term" value="F:DNA binding"/>
    <property type="evidence" value="ECO:0007669"/>
    <property type="project" value="UniProtKB-KW"/>
</dbReference>
<accession>A0A6P1E695</accession>
<evidence type="ECO:0000259" key="2">
    <source>
        <dbReference type="PROSITE" id="PS50943"/>
    </source>
</evidence>
<dbReference type="InterPro" id="IPR010982">
    <property type="entry name" value="Lambda_DNA-bd_dom_sf"/>
</dbReference>
<proteinExistence type="predicted"/>
<dbReference type="Proteomes" id="UP000465035">
    <property type="component" value="Chromosome"/>
</dbReference>
<dbReference type="PANTHER" id="PTHR46558">
    <property type="entry name" value="TRACRIPTIONAL REGULATORY PROTEIN-RELATED-RELATED"/>
    <property type="match status" value="1"/>
</dbReference>
<dbReference type="PROSITE" id="PS50943">
    <property type="entry name" value="HTH_CROC1"/>
    <property type="match status" value="1"/>
</dbReference>
<dbReference type="GeneID" id="96768151"/>